<dbReference type="Proteomes" id="UP001151760">
    <property type="component" value="Unassembled WGS sequence"/>
</dbReference>
<dbReference type="EMBL" id="BQNB010012020">
    <property type="protein sequence ID" value="GJS98147.1"/>
    <property type="molecule type" value="Genomic_DNA"/>
</dbReference>
<evidence type="ECO:0000313" key="1">
    <source>
        <dbReference type="EMBL" id="GJS98147.1"/>
    </source>
</evidence>
<reference evidence="1" key="1">
    <citation type="journal article" date="2022" name="Int. J. Mol. Sci.">
        <title>Draft Genome of Tanacetum Coccineum: Genomic Comparison of Closely Related Tanacetum-Family Plants.</title>
        <authorList>
            <person name="Yamashiro T."/>
            <person name="Shiraishi A."/>
            <person name="Nakayama K."/>
            <person name="Satake H."/>
        </authorList>
    </citation>
    <scope>NUCLEOTIDE SEQUENCE</scope>
</reference>
<organism evidence="1 2">
    <name type="scientific">Tanacetum coccineum</name>
    <dbReference type="NCBI Taxonomy" id="301880"/>
    <lineage>
        <taxon>Eukaryota</taxon>
        <taxon>Viridiplantae</taxon>
        <taxon>Streptophyta</taxon>
        <taxon>Embryophyta</taxon>
        <taxon>Tracheophyta</taxon>
        <taxon>Spermatophyta</taxon>
        <taxon>Magnoliopsida</taxon>
        <taxon>eudicotyledons</taxon>
        <taxon>Gunneridae</taxon>
        <taxon>Pentapetalae</taxon>
        <taxon>asterids</taxon>
        <taxon>campanulids</taxon>
        <taxon>Asterales</taxon>
        <taxon>Asteraceae</taxon>
        <taxon>Asteroideae</taxon>
        <taxon>Anthemideae</taxon>
        <taxon>Anthemidinae</taxon>
        <taxon>Tanacetum</taxon>
    </lineage>
</organism>
<protein>
    <submittedName>
        <fullName evidence="1">Uncharacterized protein</fullName>
    </submittedName>
</protein>
<evidence type="ECO:0000313" key="2">
    <source>
        <dbReference type="Proteomes" id="UP001151760"/>
    </source>
</evidence>
<keyword evidence="2" id="KW-1185">Reference proteome</keyword>
<sequence>MLLGAKNGAADDCGDRKIYHKRAVWTKWGCTSLVAARKCLVTRWRASRLAEWSLTYFHLQALWGAAVTRLDYSASARYTGRHSTATSSGWMYRRRLPLRSFCPHKEHCHMYATKSKGKSLDRPKAQLG</sequence>
<proteinExistence type="predicted"/>
<name>A0ABQ5A762_9ASTR</name>
<gene>
    <name evidence="1" type="ORF">Tco_0819317</name>
</gene>
<reference evidence="1" key="2">
    <citation type="submission" date="2022-01" db="EMBL/GenBank/DDBJ databases">
        <authorList>
            <person name="Yamashiro T."/>
            <person name="Shiraishi A."/>
            <person name="Satake H."/>
            <person name="Nakayama K."/>
        </authorList>
    </citation>
    <scope>NUCLEOTIDE SEQUENCE</scope>
</reference>
<comment type="caution">
    <text evidence="1">The sequence shown here is derived from an EMBL/GenBank/DDBJ whole genome shotgun (WGS) entry which is preliminary data.</text>
</comment>
<accession>A0ABQ5A762</accession>